<comment type="subcellular location">
    <subcellularLocation>
        <location evidence="2">Apical cell membrane</location>
    </subcellularLocation>
    <subcellularLocation>
        <location evidence="3">Cell membrane</location>
        <topology evidence="3">Multi-pass membrane protein</topology>
    </subcellularLocation>
    <subcellularLocation>
        <location evidence="1">Membrane</location>
        <topology evidence="1">Single-pass membrane protein</topology>
    </subcellularLocation>
</comment>
<evidence type="ECO:0000256" key="5">
    <source>
        <dbReference type="ARBA" id="ARBA00022475"/>
    </source>
</evidence>
<dbReference type="SMART" id="SM00180">
    <property type="entry name" value="EGF_Lam"/>
    <property type="match status" value="1"/>
</dbReference>
<feature type="domain" description="Laminin EGF-like" evidence="24">
    <location>
        <begin position="2117"/>
        <end position="2164"/>
    </location>
</feature>
<feature type="transmembrane region" description="Helical" evidence="21">
    <location>
        <begin position="2733"/>
        <end position="2755"/>
    </location>
</feature>
<evidence type="ECO:0000259" key="24">
    <source>
        <dbReference type="PROSITE" id="PS50027"/>
    </source>
</evidence>
<feature type="transmembrane region" description="Helical" evidence="21">
    <location>
        <begin position="2620"/>
        <end position="2638"/>
    </location>
</feature>
<proteinExistence type="predicted"/>
<dbReference type="GO" id="GO:0007166">
    <property type="term" value="P:cell surface receptor signaling pathway"/>
    <property type="evidence" value="ECO:0007669"/>
    <property type="project" value="InterPro"/>
</dbReference>
<dbReference type="Pfam" id="PF00002">
    <property type="entry name" value="7tm_2"/>
    <property type="match status" value="1"/>
</dbReference>
<feature type="compositionally biased region" description="Basic and acidic residues" evidence="20">
    <location>
        <begin position="3162"/>
        <end position="3176"/>
    </location>
</feature>
<dbReference type="SMART" id="SM00282">
    <property type="entry name" value="LamG"/>
    <property type="match status" value="2"/>
</dbReference>
<dbReference type="FunFam" id="2.60.40.60:FF:000029">
    <property type="entry name" value="Cadherin EGF LAG seven-pass G-type receptor 3"/>
    <property type="match status" value="1"/>
</dbReference>
<dbReference type="Pfam" id="PF23592">
    <property type="entry name" value="Cadherin_CELSR2_9th"/>
    <property type="match status" value="1"/>
</dbReference>
<keyword evidence="8" id="KW-0732">Signal</keyword>
<dbReference type="PROSITE" id="PS01186">
    <property type="entry name" value="EGF_2"/>
    <property type="match status" value="2"/>
</dbReference>
<feature type="domain" description="Cadherin" evidence="28">
    <location>
        <begin position="705"/>
        <end position="811"/>
    </location>
</feature>
<dbReference type="FunFam" id="4.10.1240.10:FF:000021">
    <property type="entry name" value="Cadherin EGF LAG seven-pass G-type receptor"/>
    <property type="match status" value="1"/>
</dbReference>
<dbReference type="Pfam" id="PF16489">
    <property type="entry name" value="GAIN"/>
    <property type="match status" value="1"/>
</dbReference>
<dbReference type="PROSITE" id="PS50261">
    <property type="entry name" value="G_PROTEIN_RECEP_F2_4"/>
    <property type="match status" value="1"/>
</dbReference>
<dbReference type="GO" id="GO:0007411">
    <property type="term" value="P:axon guidance"/>
    <property type="evidence" value="ECO:0007669"/>
    <property type="project" value="UniProtKB-ARBA"/>
</dbReference>
<protein>
    <recommendedName>
        <fullName evidence="31">Protocadherin-like wing polarity protein stan</fullName>
    </recommendedName>
</protein>
<dbReference type="InterPro" id="IPR001879">
    <property type="entry name" value="GPCR_2_extracellular_dom"/>
</dbReference>
<dbReference type="GO" id="GO:0048056">
    <property type="term" value="P:R3/R4 cell differentiation"/>
    <property type="evidence" value="ECO:0007669"/>
    <property type="project" value="UniProtKB-ARBA"/>
</dbReference>
<keyword evidence="4" id="KW-0217">Developmental protein</keyword>
<dbReference type="PROSITE" id="PS50221">
    <property type="entry name" value="GAIN_B"/>
    <property type="match status" value="1"/>
</dbReference>
<dbReference type="GO" id="GO:0004930">
    <property type="term" value="F:G protein-coupled receptor activity"/>
    <property type="evidence" value="ECO:0007669"/>
    <property type="project" value="InterPro"/>
</dbReference>
<evidence type="ECO:0000256" key="4">
    <source>
        <dbReference type="ARBA" id="ARBA00022473"/>
    </source>
</evidence>
<dbReference type="GO" id="GO:0005509">
    <property type="term" value="F:calcium ion binding"/>
    <property type="evidence" value="ECO:0007669"/>
    <property type="project" value="UniProtKB-UniRule"/>
</dbReference>
<feature type="domain" description="Cadherin" evidence="28">
    <location>
        <begin position="812"/>
        <end position="914"/>
    </location>
</feature>
<feature type="domain" description="EGF-like" evidence="23">
    <location>
        <begin position="1987"/>
        <end position="2023"/>
    </location>
</feature>
<keyword evidence="13 21" id="KW-0472">Membrane</keyword>
<evidence type="ECO:0000256" key="13">
    <source>
        <dbReference type="ARBA" id="ARBA00023136"/>
    </source>
</evidence>
<evidence type="ECO:0000259" key="28">
    <source>
        <dbReference type="PROSITE" id="PS50268"/>
    </source>
</evidence>
<keyword evidence="9" id="KW-0677">Repeat</keyword>
<dbReference type="Pfam" id="PF00053">
    <property type="entry name" value="EGF_laminin"/>
    <property type="match status" value="1"/>
</dbReference>
<organism evidence="29 30">
    <name type="scientific">Allacma fusca</name>
    <dbReference type="NCBI Taxonomy" id="39272"/>
    <lineage>
        <taxon>Eukaryota</taxon>
        <taxon>Metazoa</taxon>
        <taxon>Ecdysozoa</taxon>
        <taxon>Arthropoda</taxon>
        <taxon>Hexapoda</taxon>
        <taxon>Collembola</taxon>
        <taxon>Symphypleona</taxon>
        <taxon>Sminthuridae</taxon>
        <taxon>Allacma</taxon>
    </lineage>
</organism>
<dbReference type="GO" id="GO:0035159">
    <property type="term" value="P:regulation of tube length, open tracheal system"/>
    <property type="evidence" value="ECO:0007669"/>
    <property type="project" value="UniProtKB-ARBA"/>
</dbReference>
<keyword evidence="16 19" id="KW-0424">Laminin EGF-like domain</keyword>
<evidence type="ECO:0008006" key="31">
    <source>
        <dbReference type="Google" id="ProtNLM"/>
    </source>
</evidence>
<dbReference type="GO" id="GO:0007156">
    <property type="term" value="P:homophilic cell adhesion via plasma membrane adhesion molecules"/>
    <property type="evidence" value="ECO:0007669"/>
    <property type="project" value="InterPro"/>
</dbReference>
<feature type="transmembrane region" description="Helical" evidence="21">
    <location>
        <begin position="2585"/>
        <end position="2608"/>
    </location>
</feature>
<feature type="disulfide bond" evidence="19">
    <location>
        <begin position="2138"/>
        <end position="2147"/>
    </location>
</feature>
<evidence type="ECO:0000313" key="30">
    <source>
        <dbReference type="Proteomes" id="UP000708208"/>
    </source>
</evidence>
<evidence type="ECO:0000256" key="21">
    <source>
        <dbReference type="SAM" id="Phobius"/>
    </source>
</evidence>
<dbReference type="InterPro" id="IPR001881">
    <property type="entry name" value="EGF-like_Ca-bd_dom"/>
</dbReference>
<dbReference type="SMART" id="SM00112">
    <property type="entry name" value="CA"/>
    <property type="match status" value="8"/>
</dbReference>
<name>A0A8J2KR63_9HEXA</name>
<feature type="domain" description="EGF-like" evidence="23">
    <location>
        <begin position="1786"/>
        <end position="1822"/>
    </location>
</feature>
<dbReference type="PROSITE" id="PS50227">
    <property type="entry name" value="G_PROTEIN_RECEP_F2_3"/>
    <property type="match status" value="1"/>
</dbReference>
<dbReference type="InterPro" id="IPR002049">
    <property type="entry name" value="LE_dom"/>
</dbReference>
<feature type="domain" description="Cadherin" evidence="28">
    <location>
        <begin position="915"/>
        <end position="1022"/>
    </location>
</feature>
<feature type="domain" description="EGF-like" evidence="23">
    <location>
        <begin position="1505"/>
        <end position="1541"/>
    </location>
</feature>
<keyword evidence="14 18" id="KW-1015">Disulfide bond</keyword>
<dbReference type="FunFam" id="2.60.40.60:FF:000024">
    <property type="entry name" value="FAT atypical cadherin 3"/>
    <property type="match status" value="1"/>
</dbReference>
<dbReference type="FunFam" id="2.60.40.60:FF:000020">
    <property type="entry name" value="Dachsous cadherin-related 1b"/>
    <property type="match status" value="3"/>
</dbReference>
<dbReference type="InterPro" id="IPR017981">
    <property type="entry name" value="GPCR_2-like_7TM"/>
</dbReference>
<dbReference type="CDD" id="cd00055">
    <property type="entry name" value="EGF_Lam"/>
    <property type="match status" value="1"/>
</dbReference>
<dbReference type="PROSITE" id="PS01248">
    <property type="entry name" value="EGF_LAM_1"/>
    <property type="match status" value="1"/>
</dbReference>
<keyword evidence="30" id="KW-1185">Reference proteome</keyword>
<evidence type="ECO:0000256" key="1">
    <source>
        <dbReference type="ARBA" id="ARBA00004167"/>
    </source>
</evidence>
<dbReference type="GO" id="GO:0022603">
    <property type="term" value="P:regulation of anatomical structure morphogenesis"/>
    <property type="evidence" value="ECO:0007669"/>
    <property type="project" value="UniProtKB-ARBA"/>
</dbReference>
<feature type="compositionally biased region" description="Low complexity" evidence="20">
    <location>
        <begin position="2884"/>
        <end position="2899"/>
    </location>
</feature>
<dbReference type="PANTHER" id="PTHR24026:SF51">
    <property type="entry name" value="PROTOCADHERIN-LIKE WING POLARITY PROTEIN STAN"/>
    <property type="match status" value="1"/>
</dbReference>
<keyword evidence="12 21" id="KW-1133">Transmembrane helix</keyword>
<feature type="disulfide bond" evidence="19">
    <location>
        <begin position="2117"/>
        <end position="2129"/>
    </location>
</feature>
<dbReference type="FunFam" id="2.60.40.60:FF:000249">
    <property type="entry name" value="Starry night"/>
    <property type="match status" value="1"/>
</dbReference>
<feature type="disulfide bond" evidence="18">
    <location>
        <begin position="2013"/>
        <end position="2022"/>
    </location>
</feature>
<evidence type="ECO:0000256" key="14">
    <source>
        <dbReference type="ARBA" id="ARBA00023157"/>
    </source>
</evidence>
<feature type="disulfide bond" evidence="19">
    <location>
        <begin position="2119"/>
        <end position="2136"/>
    </location>
</feature>
<keyword evidence="15" id="KW-0325">Glycoprotein</keyword>
<dbReference type="InterPro" id="IPR001791">
    <property type="entry name" value="Laminin_G"/>
</dbReference>
<feature type="domain" description="EGF-like" evidence="23">
    <location>
        <begin position="2024"/>
        <end position="2062"/>
    </location>
</feature>
<feature type="domain" description="Cadherin" evidence="28">
    <location>
        <begin position="1023"/>
        <end position="1128"/>
    </location>
</feature>
<feature type="domain" description="Cadherin" evidence="28">
    <location>
        <begin position="1129"/>
        <end position="1246"/>
    </location>
</feature>
<dbReference type="InterPro" id="IPR000742">
    <property type="entry name" value="EGF"/>
</dbReference>
<dbReference type="PROSITE" id="PS00022">
    <property type="entry name" value="EGF_1"/>
    <property type="match status" value="2"/>
</dbReference>
<dbReference type="Pfam" id="PF00028">
    <property type="entry name" value="Cadherin"/>
    <property type="match status" value="8"/>
</dbReference>
<dbReference type="Proteomes" id="UP000708208">
    <property type="component" value="Unassembled WGS sequence"/>
</dbReference>
<dbReference type="Pfam" id="PF02210">
    <property type="entry name" value="Laminin_G_2"/>
    <property type="match status" value="2"/>
</dbReference>
<dbReference type="PROSITE" id="PS50025">
    <property type="entry name" value="LAM_G_DOMAIN"/>
    <property type="match status" value="2"/>
</dbReference>
<dbReference type="PROSITE" id="PS50027">
    <property type="entry name" value="EGF_LAM_2"/>
    <property type="match status" value="1"/>
</dbReference>
<feature type="transmembrane region" description="Helical" evidence="21">
    <location>
        <begin position="2693"/>
        <end position="2713"/>
    </location>
</feature>
<evidence type="ECO:0000256" key="20">
    <source>
        <dbReference type="SAM" id="MobiDB-lite"/>
    </source>
</evidence>
<dbReference type="SMART" id="SM00008">
    <property type="entry name" value="HormR"/>
    <property type="match status" value="1"/>
</dbReference>
<dbReference type="PROSITE" id="PS50026">
    <property type="entry name" value="EGF_3"/>
    <property type="match status" value="4"/>
</dbReference>
<feature type="domain" description="GAIN-B" evidence="25">
    <location>
        <begin position="2381"/>
        <end position="2574"/>
    </location>
</feature>
<feature type="domain" description="Laminin G" evidence="22">
    <location>
        <begin position="1827"/>
        <end position="1985"/>
    </location>
</feature>
<dbReference type="InterPro" id="IPR002126">
    <property type="entry name" value="Cadherin-like_dom"/>
</dbReference>
<dbReference type="SMART" id="SM00179">
    <property type="entry name" value="EGF_CA"/>
    <property type="match status" value="4"/>
</dbReference>
<accession>A0A8J2KR63</accession>
<evidence type="ECO:0000259" key="25">
    <source>
        <dbReference type="PROSITE" id="PS50221"/>
    </source>
</evidence>
<reference evidence="29" key="1">
    <citation type="submission" date="2021-06" db="EMBL/GenBank/DDBJ databases">
        <authorList>
            <person name="Hodson N. C."/>
            <person name="Mongue J. A."/>
            <person name="Jaron S. K."/>
        </authorList>
    </citation>
    <scope>NUCLEOTIDE SEQUENCE</scope>
</reference>
<evidence type="ECO:0000259" key="22">
    <source>
        <dbReference type="PROSITE" id="PS50025"/>
    </source>
</evidence>
<feature type="domain" description="Cadherin" evidence="28">
    <location>
        <begin position="1262"/>
        <end position="1362"/>
    </location>
</feature>
<evidence type="ECO:0000256" key="6">
    <source>
        <dbReference type="ARBA" id="ARBA00022536"/>
    </source>
</evidence>
<evidence type="ECO:0000256" key="19">
    <source>
        <dbReference type="PROSITE-ProRule" id="PRU00460"/>
    </source>
</evidence>
<dbReference type="InterPro" id="IPR032471">
    <property type="entry name" value="AGRL2-4_GAIN_subdom_A"/>
</dbReference>
<gene>
    <name evidence="29" type="ORF">AFUS01_LOCUS28388</name>
</gene>
<feature type="transmembrane region" description="Helical" evidence="21">
    <location>
        <begin position="2802"/>
        <end position="2825"/>
    </location>
</feature>
<feature type="disulfide bond" evidence="18">
    <location>
        <begin position="1531"/>
        <end position="1540"/>
    </location>
</feature>
<keyword evidence="6 18" id="KW-0245">EGF-like domain</keyword>
<dbReference type="InterPro" id="IPR000152">
    <property type="entry name" value="EGF-type_Asp/Asn_hydroxyl_site"/>
</dbReference>
<dbReference type="OrthoDB" id="26203at2759"/>
<dbReference type="FunFam" id="2.10.25.10:FF:000012">
    <property type="entry name" value="Delta-like protein"/>
    <property type="match status" value="1"/>
</dbReference>
<dbReference type="EMBL" id="CAJVCH010405295">
    <property type="protein sequence ID" value="CAG7817847.1"/>
    <property type="molecule type" value="Genomic_DNA"/>
</dbReference>
<feature type="domain" description="G-protein coupled receptors family 2 profile 2" evidence="27">
    <location>
        <begin position="2583"/>
        <end position="2826"/>
    </location>
</feature>
<dbReference type="GO" id="GO:0048638">
    <property type="term" value="P:regulation of developmental growth"/>
    <property type="evidence" value="ECO:0007669"/>
    <property type="project" value="UniProtKB-ARBA"/>
</dbReference>
<dbReference type="PANTHER" id="PTHR24026">
    <property type="entry name" value="FAT ATYPICAL CADHERIN-RELATED"/>
    <property type="match status" value="1"/>
</dbReference>
<feature type="transmembrane region" description="Helical" evidence="21">
    <location>
        <begin position="20"/>
        <end position="40"/>
    </location>
</feature>
<dbReference type="GO" id="GO:0016324">
    <property type="term" value="C:apical plasma membrane"/>
    <property type="evidence" value="ECO:0007669"/>
    <property type="project" value="UniProtKB-SubCell"/>
</dbReference>
<evidence type="ECO:0000256" key="8">
    <source>
        <dbReference type="ARBA" id="ARBA00022729"/>
    </source>
</evidence>
<feature type="transmembrane region" description="Helical" evidence="21">
    <location>
        <begin position="2650"/>
        <end position="2672"/>
    </location>
</feature>
<dbReference type="Pfam" id="PF00008">
    <property type="entry name" value="EGF"/>
    <property type="match status" value="2"/>
</dbReference>
<evidence type="ECO:0000256" key="11">
    <source>
        <dbReference type="ARBA" id="ARBA00022889"/>
    </source>
</evidence>
<feature type="region of interest" description="Disordered" evidence="20">
    <location>
        <begin position="2881"/>
        <end position="2970"/>
    </location>
</feature>
<keyword evidence="10 17" id="KW-0106">Calcium</keyword>
<evidence type="ECO:0000256" key="10">
    <source>
        <dbReference type="ARBA" id="ARBA00022837"/>
    </source>
</evidence>
<evidence type="ECO:0000256" key="2">
    <source>
        <dbReference type="ARBA" id="ARBA00004221"/>
    </source>
</evidence>
<dbReference type="InterPro" id="IPR000832">
    <property type="entry name" value="GPCR_2_secretin-like"/>
</dbReference>
<keyword evidence="7 21" id="KW-0812">Transmembrane</keyword>
<dbReference type="InterPro" id="IPR020894">
    <property type="entry name" value="Cadherin_CS"/>
</dbReference>
<evidence type="ECO:0000256" key="12">
    <source>
        <dbReference type="ARBA" id="ARBA00022989"/>
    </source>
</evidence>
<dbReference type="PROSITE" id="PS50268">
    <property type="entry name" value="CADHERIN_2"/>
    <property type="match status" value="9"/>
</dbReference>
<dbReference type="GO" id="GO:0050769">
    <property type="term" value="P:positive regulation of neurogenesis"/>
    <property type="evidence" value="ECO:0007669"/>
    <property type="project" value="UniProtKB-ARBA"/>
</dbReference>
<dbReference type="GO" id="GO:0016339">
    <property type="term" value="P:calcium-dependent cell-cell adhesion via plasma membrane cell adhesion molecules"/>
    <property type="evidence" value="ECO:0007669"/>
    <property type="project" value="UniProtKB-ARBA"/>
</dbReference>
<evidence type="ECO:0000256" key="7">
    <source>
        <dbReference type="ARBA" id="ARBA00022692"/>
    </source>
</evidence>
<feature type="domain" description="Laminin G" evidence="22">
    <location>
        <begin position="1585"/>
        <end position="1783"/>
    </location>
</feature>
<feature type="transmembrane region" description="Helical" evidence="21">
    <location>
        <begin position="2775"/>
        <end position="2796"/>
    </location>
</feature>
<evidence type="ECO:0000259" key="26">
    <source>
        <dbReference type="PROSITE" id="PS50227"/>
    </source>
</evidence>
<dbReference type="CDD" id="cd00054">
    <property type="entry name" value="EGF_CA"/>
    <property type="match status" value="3"/>
</dbReference>
<feature type="domain" description="Cadherin" evidence="28">
    <location>
        <begin position="384"/>
        <end position="488"/>
    </location>
</feature>
<evidence type="ECO:0000256" key="17">
    <source>
        <dbReference type="PROSITE-ProRule" id="PRU00043"/>
    </source>
</evidence>
<dbReference type="PROSITE" id="PS00232">
    <property type="entry name" value="CADHERIN_1"/>
    <property type="match status" value="4"/>
</dbReference>
<evidence type="ECO:0000256" key="3">
    <source>
        <dbReference type="ARBA" id="ARBA00004651"/>
    </source>
</evidence>
<dbReference type="GO" id="GO:0120035">
    <property type="term" value="P:regulation of plasma membrane bounded cell projection organization"/>
    <property type="evidence" value="ECO:0007669"/>
    <property type="project" value="UniProtKB-ARBA"/>
</dbReference>
<evidence type="ECO:0000313" key="29">
    <source>
        <dbReference type="EMBL" id="CAG7817847.1"/>
    </source>
</evidence>
<keyword evidence="5" id="KW-1003">Cell membrane</keyword>
<dbReference type="CDD" id="cd11304">
    <property type="entry name" value="Cadherin_repeat"/>
    <property type="match status" value="9"/>
</dbReference>
<feature type="domain" description="G-protein coupled receptors family 2 profile 1" evidence="26">
    <location>
        <begin position="2149"/>
        <end position="2222"/>
    </location>
</feature>
<dbReference type="FunFam" id="2.60.40.60:FF:000013">
    <property type="entry name" value="Cadherin EGF LAG seven-pass G-type receptor"/>
    <property type="match status" value="2"/>
</dbReference>
<comment type="caution">
    <text evidence="29">The sequence shown here is derived from an EMBL/GenBank/DDBJ whole genome shotgun (WGS) entry which is preliminary data.</text>
</comment>
<dbReference type="SMART" id="SM00181">
    <property type="entry name" value="EGF"/>
    <property type="match status" value="6"/>
</dbReference>
<evidence type="ECO:0000256" key="16">
    <source>
        <dbReference type="ARBA" id="ARBA00023292"/>
    </source>
</evidence>
<dbReference type="GO" id="GO:0016318">
    <property type="term" value="P:ommatidial rotation"/>
    <property type="evidence" value="ECO:0007669"/>
    <property type="project" value="UniProtKB-ARBA"/>
</dbReference>
<dbReference type="InterPro" id="IPR057244">
    <property type="entry name" value="GAIN_B"/>
</dbReference>
<evidence type="ECO:0000256" key="15">
    <source>
        <dbReference type="ARBA" id="ARBA00023180"/>
    </source>
</evidence>
<dbReference type="InterPro" id="IPR000203">
    <property type="entry name" value="GPS"/>
</dbReference>
<evidence type="ECO:0000256" key="9">
    <source>
        <dbReference type="ARBA" id="ARBA00022737"/>
    </source>
</evidence>
<evidence type="ECO:0000259" key="27">
    <source>
        <dbReference type="PROSITE" id="PS50261"/>
    </source>
</evidence>
<dbReference type="PROSITE" id="PS00010">
    <property type="entry name" value="ASX_HYDROXYL"/>
    <property type="match status" value="1"/>
</dbReference>
<feature type="disulfide bond" evidence="18">
    <location>
        <begin position="1812"/>
        <end position="1821"/>
    </location>
</feature>
<sequence length="3209" mass="356263">MCGSSSGGTRSFRPLQYSLLLKLFLLALIVGIPSECFVVVTDHNRPEGWILFDAQIKIAKEKHPSILSLSPQKQQEQSEHNLQTDFYSYRISHHKTQAWVHRLVHLDKDGKLRWKRSSFSRNSNSCVSSQTYPSSFLVYIDIIAHPHIIKNNSTSSVDCGSDSEESSEICTYFDYISFPLTIITQPRSSSSSDCRSSFDKLNKVQEASGLSTSPSSQGTESQHILRSVDDIYVSFPVEGHFCHHSSEKLTNIHQFLPASVRSGCHTTASVIANDHFFAIESSTGDLVLRTDWCLFENVQTVQILLHLQCSPMSRSSHSSDKAVMSWDQLVHFIIHRFDGSAIASSSGGGGGGGGVSVGGSNSIMEYHPIHRMRREMRNQAPFFEQTMYIAAVPEEQPPGITVTTISASDPENSPLTYSMTSLLDARSQQFFSLDSKSGIISTVDKLDREKMDVHYFRIVATDSGIPARTGTATLQINVADLNDESPKFERSSYAVSVREGISVGSTVLSIRATDEDTGKNGDISYSILNPHDTGDAFRIESDTGVITTKLPLDREQRDEYTLIVLANDLAPAQADRKSATATVRVEVLDENDSWPQFSQRSYNVTVPENSDASNYPVIAQISATDADEGVNSALRYSIIGGNSQNHFSIDGLTGEVSLLKSLDYEAGRSYRLNIRAIDNGNPSRSNNTILLVNVEDANDNQPHFFSPLFQETVQENVPIGSSILRIQAFDQDDGLNSKIHFRISYRENPDLFPFEMESDSGWIKTNKELDREVQSRYDFDVIAADSGQVPLSATASVAILIQDVNDNSPVVERKLYETAVSEQDPPGTPVETIKATDPDENSRLTYEIVDGNVRNRFSMSTQNGVGLITIAQPLDFKLERKYVLTVKAVDSGGRFDMATVNIQVNDANRHPPVFQNTPYSVKIFEDVPIDSTVLVVNAVDQDSGQNSQIVYTFVHDVDNEGHEAFMIDSNTGAITTSQLLDREKISSYILTVMARDKGIPPMSDTTDVMLEIMDVNDNQPIFEQDFYQAKISEDVPVGTSILQVQASDSDVGKNSMVRYSFSTFSDGDGTFSVDPSSGIIRTVKALDRETVSRYDLMVLATDQGSPEMTGRTNVTINVLDVNDNSPHWEADRIRFFIAENSPLGSTVGSIQAYDPDEGANAEISYSIVGGVDANSFTLNTHQKPSGGHGPGGSADILTRIELDFESPRKKYDIIVRAASPPLRNDVHIEIHVKDTNDNAPRIVPQFQIILNNYKDHFPVGPIGKVPAFDADVTDQLQYAIKNGNKANLVYLNESTGLITLSPYLDTNVPLMAKMDVLVSDGLNEVSSEMILQTRMITDDLLFNSVTVQIADMTTEAFLSPLYSHFLQALAVILNSPKENIVIFSVQEEIEGTHGVLNVSFSARKPSTAYEEYFSPNYIKERVFLNRLTLSKLSTMEILPFTDDLCLLEPCLNFEECLTVLKFRNVSNFVATESMLFRSVYPWQTFACRCPHGFTGLKEHYLCDAEINLCFSSPCRNGGSCYRKERGYSCVCPAGFTGPQCEIQMEFDTCQPNICSRGSLCTPRVRGGFLCQNCTRGDYVNQLCELTARSFSRGSFLTFPGMKNRHRFDIKMSFASQQRNGLLWYNGRYNERFDFIALEILNSTLRFSFSLGAMNVTQVTTGKVVSDGLWHTVELTYFNKSATLSVDDCDVITTLEHPDEFPRDRSCAGTASQVLERRCDLLTESCQRFLDLTGPMYIGGLPAPTSSFQIETHDFLGCIKDVYIDHKFLDLNNYVMEYGTAVGCPEKKNYCASQPCKNGGKCLDGWGTYRCLCTDGFGHKDCSEDAKPVWNLRDENSFLEFTPQQFRPIQFPWFNSISLRSLHRSGNLMTIRLSNNETILLGLENGLFTYTLDRRVIPVTLPRLNDGYWHNIEVKWMTAEIWFSLDFGQHEITFPLETKIQGCFVNQVIVGGQGDSFTGCVQDVRVGSSKNFLRKTTSEKFVSEGCSLATACVGAVCPPRSTCIEQAGRHKCKCDPGYVGEHCTPICDLRPCKNNGTCLLDLTTSRGYKCKCDERYFRGNNCQEIIDLSCPSTWWGWPLCGPCSCPADKNFSPECNKKNGQCKCKEYHYEKDASCIDCMCYSVGSVSKSCDLATGKCQCRNGVVGNRCDTCSNPFAEVTLRGCEVVYDGCPRTYHDDIWWPRAKFSTVSVHDCPARAVGLATRECHNPDGWKAADLFNCTSTSFISLMNIMTQLDSGELTLSPLLSTKLAGDLNKALNASYHLYGNDLWLSLRLLTSLTRHETQQKGLNLSHRQDKNFIKNLIMATGKVTSKEYGKDWQRVRQIHGAGSDSLMKQMDDYLSHLVLNQEDTFTKPFEIITPNLVLGLDTIELTWDNEDKKNYENLAIQSSYDLYETSTIVKRAIRFPKYDNIIMDPRRYAPKARVIIPLDILGLSDEKDMAGSAVVGYLEYYSLWEVLPKIFQNDVNRRFNSELVANPPVITLSILASRVGLQTGRQISPIRISYELYGKYMDSTNPQCVLWEEPSLSSGGGWTTRPCVTQVEEVYTAKLGNVMTVNCTCWHLSTYALLIENNEINDIPRPALLEDIITYVAFTLALLLIFGALIALGLLKGPVPATITNTIHKHLLLCIFSALLLYLVGLKLRVLLIQNDIMCRSVAIGLHFFWLSTFAWLFASSLHLRRMFTEVRDVNHGSALFYFALGYAFPLLCVALSLGIRAHHYGNKFFCWLSLYEGIVWGMVGPILLVVICTLVTFLIAVRAAFTLKDSVVDSGNMRTLLWMDLTLLPICGSVWALSLLGANERGPVWQYAISASVAFISLYIALGYCILNQRVKESLYIRAGSLFRAKDDTQPSNISRSALAYRSNTGIRSDDLRRDMFLGPRSLGVSTASTTSRSTTKTSSSPYRSDGFHTYGGTPGIDGGRFATGNDTVDSIRKTYTKRGRKRSSDDEGSSDGEHTLELASSHSSDEDEAAGNGHIRNATLAVNGYGNYRLIKGLITPSPARKHVSASLSTLNMPSAKLPALPRLYSTNWTPNISTTTYRDHTLNLRAAVGGRSSGNSGSDNENPIINMSSAVTAPQEYVISHKVLNSSENLHLGQGPELKYGDKMSYMYQEPVNDLSGSIGMLPPQMSPPNGHSTPHQYHVSMGRPTDSPISPVQETLHEMGHSDHDIRDDGRRGRGIDNPAVMSDGDSSVIQAGDTDIYGGSITSGVLV</sequence>
<dbReference type="InterPro" id="IPR056286">
    <property type="entry name" value="Cadherin_CELSR1-3_9th"/>
</dbReference>
<dbReference type="GO" id="GO:0007157">
    <property type="term" value="P:heterophilic cell-cell adhesion via plasma membrane cell adhesion molecules"/>
    <property type="evidence" value="ECO:0007669"/>
    <property type="project" value="UniProtKB-ARBA"/>
</dbReference>
<dbReference type="Pfam" id="PF01825">
    <property type="entry name" value="GPS"/>
    <property type="match status" value="1"/>
</dbReference>
<feature type="domain" description="Cadherin" evidence="28">
    <location>
        <begin position="598"/>
        <end position="704"/>
    </location>
</feature>
<keyword evidence="11" id="KW-0130">Cell adhesion</keyword>
<dbReference type="SMART" id="SM00303">
    <property type="entry name" value="GPS"/>
    <property type="match status" value="1"/>
</dbReference>
<feature type="region of interest" description="Disordered" evidence="20">
    <location>
        <begin position="3162"/>
        <end position="3189"/>
    </location>
</feature>
<evidence type="ECO:0000256" key="18">
    <source>
        <dbReference type="PROSITE-ProRule" id="PRU00076"/>
    </source>
</evidence>
<feature type="domain" description="Cadherin" evidence="28">
    <location>
        <begin position="489"/>
        <end position="597"/>
    </location>
</feature>
<evidence type="ECO:0000259" key="23">
    <source>
        <dbReference type="PROSITE" id="PS50026"/>
    </source>
</evidence>
<comment type="caution">
    <text evidence="18">Lacks conserved residue(s) required for the propagation of feature annotation.</text>
</comment>
<dbReference type="CDD" id="cd00110">
    <property type="entry name" value="LamG"/>
    <property type="match status" value="2"/>
</dbReference>